<dbReference type="InterPro" id="IPR051059">
    <property type="entry name" value="VerF-like"/>
</dbReference>
<accession>A0A401L3A7</accession>
<evidence type="ECO:0000256" key="2">
    <source>
        <dbReference type="ARBA" id="ARBA00022723"/>
    </source>
</evidence>
<keyword evidence="12" id="KW-1185">Reference proteome</keyword>
<dbReference type="GO" id="GO:0000785">
    <property type="term" value="C:chromatin"/>
    <property type="evidence" value="ECO:0007669"/>
    <property type="project" value="TreeGrafter"/>
</dbReference>
<feature type="transmembrane region" description="Helical" evidence="8">
    <location>
        <begin position="161"/>
        <end position="182"/>
    </location>
</feature>
<keyword evidence="4" id="KW-0863">Zinc-finger</keyword>
<feature type="region of interest" description="Disordered" evidence="7">
    <location>
        <begin position="331"/>
        <end position="359"/>
    </location>
</feature>
<dbReference type="GO" id="GO:0008270">
    <property type="term" value="F:zinc ion binding"/>
    <property type="evidence" value="ECO:0007669"/>
    <property type="project" value="UniProtKB-KW"/>
</dbReference>
<feature type="transmembrane region" description="Helical" evidence="8">
    <location>
        <begin position="117"/>
        <end position="141"/>
    </location>
</feature>
<dbReference type="EMBL" id="BDHI01000028">
    <property type="protein sequence ID" value="GCB25976.1"/>
    <property type="molecule type" value="Genomic_DNA"/>
</dbReference>
<dbReference type="Pfam" id="PF24802">
    <property type="entry name" value="DUF7703"/>
    <property type="match status" value="1"/>
</dbReference>
<evidence type="ECO:0000313" key="12">
    <source>
        <dbReference type="Proteomes" id="UP000286921"/>
    </source>
</evidence>
<name>A0A401L3A7_ASPAW</name>
<evidence type="ECO:0000259" key="10">
    <source>
        <dbReference type="Pfam" id="PF24802"/>
    </source>
</evidence>
<dbReference type="AlphaFoldDB" id="A0A401L3A7"/>
<sequence length="969" mass="108246">MWPEDIGSQVGSQLSRPVTYVITSFLSIALYNVVELTFILLLTFKRRKGLYFWSFVVATWGIAIYSIGFILKDFNLVDNAISYFYVTLIVTGWCAMVTGQSMVLYSRLHLVVRHHIMLRFILGMILCDVFLLQVPTIILCYGANSSASDRFVLPYAIYERIQVTVFFIQEALISGVYVYETFRLLRSEDEILEGPHREAARRLMLHLILMNIIVILLDIAILILEWTGRYASQTAVKGFIYSVKLKLEFDILNQLVTDLLARHERLAHSDAAPGQGTTSSPSVASPQVFDGLNVLASAVTDHPTPATIPGPQALLPGAHEQFTPGLAASVQGHPIATSNPSGQGPPGSTGFTEPFVGYGPANSYDGDDFTTFLDSIPLPSHPFSPTYQPLPLFPTFHFDSASEYSQPVAKANNEVTTPSSSILPRHGTQLPSLQPEGAHMPYKTRDPSAPISVTAQCRDRIVAELSSYSNVVPNPYTPSRHALSRCISAYMTNFHCHYPFMHPPTLDVDSLPLHLIFGMASVGAQYCREPETSMSLYKVAKAVTLEHIRRDLQWGCLSPQTEGPVDPVSRGQDIIETVQALLMLISVSCWFERDPPHHEALYIRSSMETLLRQGGLNDLPAQDGSWESWIRYEMVKRTKLIVFCFFSVHTIVFDIPPLILTEELTLDLPCTEREWTATSASQWLEERSQSRGEPKLQDAMNSLFTHTGAAKTSLESFSSLGGYVLIHAMIQNIWLIQKASRLPVSNGSFLSPSVITSLEQALELWCQCWEHNQESSIDPFNPHGPVSFTSTALLRLAYIRLNADFSSARRLETWNPDEVARSLKNNLSVQRSDRLTRAALHCAHALSTPIKLGINYVARTLVVSWSNQYALCSLECAVLLAKWLEVATIPNPEPSLTEQENKLLEFVLEMVMEAQHGVSREWLLANNTRLSATVTRLWARLFTADYIWQLVNLIGSSLNRYADILESDG</sequence>
<dbReference type="PANTHER" id="PTHR40626">
    <property type="entry name" value="MIP31509P"/>
    <property type="match status" value="1"/>
</dbReference>
<comment type="subcellular location">
    <subcellularLocation>
        <location evidence="1">Nucleus</location>
    </subcellularLocation>
</comment>
<evidence type="ECO:0000256" key="1">
    <source>
        <dbReference type="ARBA" id="ARBA00004123"/>
    </source>
</evidence>
<keyword evidence="8" id="KW-1133">Transmembrane helix</keyword>
<evidence type="ECO:0000313" key="11">
    <source>
        <dbReference type="EMBL" id="GCB25976.1"/>
    </source>
</evidence>
<keyword evidence="8" id="KW-0472">Membrane</keyword>
<keyword evidence="2" id="KW-0479">Metal-binding</keyword>
<keyword evidence="5" id="KW-0862">Zinc</keyword>
<comment type="caution">
    <text evidence="11">The sequence shown here is derived from an EMBL/GenBank/DDBJ whole genome shotgun (WGS) entry which is preliminary data.</text>
</comment>
<organism evidence="11 12">
    <name type="scientific">Aspergillus awamori</name>
    <name type="common">Black koji mold</name>
    <dbReference type="NCBI Taxonomy" id="105351"/>
    <lineage>
        <taxon>Eukaryota</taxon>
        <taxon>Fungi</taxon>
        <taxon>Dikarya</taxon>
        <taxon>Ascomycota</taxon>
        <taxon>Pezizomycotina</taxon>
        <taxon>Eurotiomycetes</taxon>
        <taxon>Eurotiomycetidae</taxon>
        <taxon>Eurotiales</taxon>
        <taxon>Aspergillaceae</taxon>
        <taxon>Aspergillus</taxon>
    </lineage>
</organism>
<dbReference type="GO" id="GO:0005634">
    <property type="term" value="C:nucleus"/>
    <property type="evidence" value="ECO:0007669"/>
    <property type="project" value="UniProtKB-SubCell"/>
</dbReference>
<keyword evidence="6" id="KW-0539">Nucleus</keyword>
<proteinExistence type="predicted"/>
<reference evidence="11 12" key="1">
    <citation type="submission" date="2016-09" db="EMBL/GenBank/DDBJ databases">
        <title>Aspergillus awamori IFM 58123T.</title>
        <authorList>
            <person name="Kusuya Y."/>
            <person name="Shimizu M."/>
            <person name="Takahashi H."/>
            <person name="Yaguchi T."/>
        </authorList>
    </citation>
    <scope>NUCLEOTIDE SEQUENCE [LARGE SCALE GENOMIC DNA]</scope>
    <source>
        <strain evidence="11 12">IFM 58123</strain>
    </source>
</reference>
<dbReference type="STRING" id="105351.A0A401L3A7"/>
<evidence type="ECO:0000256" key="7">
    <source>
        <dbReference type="SAM" id="MobiDB-lite"/>
    </source>
</evidence>
<feature type="domain" description="DUF7703" evidence="10">
    <location>
        <begin position="18"/>
        <end position="257"/>
    </location>
</feature>
<evidence type="ECO:0000256" key="8">
    <source>
        <dbReference type="SAM" id="Phobius"/>
    </source>
</evidence>
<dbReference type="InterPro" id="IPR056120">
    <property type="entry name" value="DUF7703"/>
</dbReference>
<feature type="transmembrane region" description="Helical" evidence="8">
    <location>
        <begin position="83"/>
        <end position="105"/>
    </location>
</feature>
<evidence type="ECO:0000256" key="4">
    <source>
        <dbReference type="ARBA" id="ARBA00022771"/>
    </source>
</evidence>
<dbReference type="PANTHER" id="PTHR40626:SF25">
    <property type="entry name" value="TRANSCRIPTION FACTOR, PUTATIVE (AFU_ORTHOLOGUE AFUA_3G02070)-RELATED"/>
    <property type="match status" value="1"/>
</dbReference>
<feature type="transmembrane region" description="Helical" evidence="8">
    <location>
        <begin position="203"/>
        <end position="224"/>
    </location>
</feature>
<evidence type="ECO:0000256" key="5">
    <source>
        <dbReference type="ARBA" id="ARBA00022833"/>
    </source>
</evidence>
<feature type="transmembrane region" description="Helical" evidence="8">
    <location>
        <begin position="50"/>
        <end position="71"/>
    </location>
</feature>
<keyword evidence="8" id="KW-0812">Transmembrane</keyword>
<keyword evidence="3" id="KW-0677">Repeat</keyword>
<evidence type="ECO:0000256" key="6">
    <source>
        <dbReference type="ARBA" id="ARBA00023242"/>
    </source>
</evidence>
<evidence type="ECO:0000259" key="9">
    <source>
        <dbReference type="Pfam" id="PF04082"/>
    </source>
</evidence>
<feature type="domain" description="Xylanolytic transcriptional activator regulatory" evidence="9">
    <location>
        <begin position="487"/>
        <end position="766"/>
    </location>
</feature>
<dbReference type="Pfam" id="PF04082">
    <property type="entry name" value="Fungal_trans"/>
    <property type="match status" value="1"/>
</dbReference>
<dbReference type="CDD" id="cd12148">
    <property type="entry name" value="fungal_TF_MHR"/>
    <property type="match status" value="1"/>
</dbReference>
<gene>
    <name evidence="11" type="ORF">AAWM_08861</name>
</gene>
<dbReference type="GO" id="GO:0006351">
    <property type="term" value="P:DNA-templated transcription"/>
    <property type="evidence" value="ECO:0007669"/>
    <property type="project" value="InterPro"/>
</dbReference>
<evidence type="ECO:0000256" key="3">
    <source>
        <dbReference type="ARBA" id="ARBA00022737"/>
    </source>
</evidence>
<dbReference type="GO" id="GO:0000978">
    <property type="term" value="F:RNA polymerase II cis-regulatory region sequence-specific DNA binding"/>
    <property type="evidence" value="ECO:0007669"/>
    <property type="project" value="InterPro"/>
</dbReference>
<dbReference type="InterPro" id="IPR007219">
    <property type="entry name" value="XnlR_reg_dom"/>
</dbReference>
<feature type="transmembrane region" description="Helical" evidence="8">
    <location>
        <begin position="20"/>
        <end position="43"/>
    </location>
</feature>
<protein>
    <submittedName>
        <fullName evidence="11">Zinc finger protein zas1</fullName>
    </submittedName>
</protein>
<dbReference type="Proteomes" id="UP000286921">
    <property type="component" value="Unassembled WGS sequence"/>
</dbReference>
<dbReference type="GO" id="GO:0000981">
    <property type="term" value="F:DNA-binding transcription factor activity, RNA polymerase II-specific"/>
    <property type="evidence" value="ECO:0007669"/>
    <property type="project" value="InterPro"/>
</dbReference>